<reference evidence="1 2" key="1">
    <citation type="submission" date="2019-09" db="EMBL/GenBank/DDBJ databases">
        <title>Genomic diversity of phyloplane-associated Pantoea species in Pakistan cotton crop.</title>
        <authorList>
            <person name="Tufail M.R."/>
            <person name="Cook D.R."/>
        </authorList>
    </citation>
    <scope>NUCLEOTIDE SEQUENCE [LARGE SCALE GENOMIC DNA]</scope>
    <source>
        <strain evidence="1 2">B_8</strain>
    </source>
</reference>
<comment type="caution">
    <text evidence="1">The sequence shown here is derived from an EMBL/GenBank/DDBJ whole genome shotgun (WGS) entry which is preliminary data.</text>
</comment>
<dbReference type="AlphaFoldDB" id="A0AB34CBN9"/>
<dbReference type="Proteomes" id="UP000324255">
    <property type="component" value="Unassembled WGS sequence"/>
</dbReference>
<protein>
    <submittedName>
        <fullName evidence="1">Uncharacterized protein</fullName>
    </submittedName>
</protein>
<sequence>SNHCFTKHFADNDDESLLYEDSERYFCRERYEGSLLLPGLIPTLIERNILLALTMFEHRESFFYLEEFHMGVEYRLFFDISISNHPASDIRLKIKSAYPQEPWADAVGSAGHFNFWRVVDARLAGEKLALKAQQRRRRR</sequence>
<keyword evidence="2" id="KW-1185">Reference proteome</keyword>
<name>A0AB34CBN9_9GAMM</name>
<dbReference type="RefSeq" id="WP_150059946.1">
    <property type="nucleotide sequence ID" value="NZ_VWVM01000047.1"/>
</dbReference>
<dbReference type="EMBL" id="VWVM01000047">
    <property type="protein sequence ID" value="KAA6117550.1"/>
    <property type="molecule type" value="Genomic_DNA"/>
</dbReference>
<accession>A0AB34CBN9</accession>
<evidence type="ECO:0000313" key="2">
    <source>
        <dbReference type="Proteomes" id="UP000324255"/>
    </source>
</evidence>
<organism evidence="1 2">
    <name type="scientific">Candidatus Pantoea gossypiicola</name>
    <dbReference type="NCBI Taxonomy" id="2608008"/>
    <lineage>
        <taxon>Bacteria</taxon>
        <taxon>Pseudomonadati</taxon>
        <taxon>Pseudomonadota</taxon>
        <taxon>Gammaproteobacteria</taxon>
        <taxon>Enterobacterales</taxon>
        <taxon>Erwiniaceae</taxon>
        <taxon>Pantoea</taxon>
    </lineage>
</organism>
<evidence type="ECO:0000313" key="1">
    <source>
        <dbReference type="EMBL" id="KAA6117550.1"/>
    </source>
</evidence>
<feature type="non-terminal residue" evidence="1">
    <location>
        <position position="1"/>
    </location>
</feature>
<proteinExistence type="predicted"/>
<gene>
    <name evidence="1" type="ORF">F3I20_23775</name>
</gene>